<sequence>MDTSLWEHQLEIAAVARHRSVLVNSPQAVGKTFLSCALLCEAAVSSGQQFVLAVGASPSDRLEIQRQLARVCSLRVVISDASSSEMSPDSVDPSKKNHKAASRWLEDVEWTRQKLQAARGQIALLSPLILQESLRKGILQLSEVALLVVEAWDQVHAELPSFFKLVTRLTEELPSDKMLKIFATSRLPASKMDWNPVNNPLLKHIQVLNMVPVLSPLSMEPSFPPLMCETFEVKKAQDKDQVSVRDFLLGENSKKVDLVRVFRLELELGNSAAVYDERKKQDKVNRFIQDAEAVEQHLGFWNRTSFMSSGNGQTLQ</sequence>
<evidence type="ECO:0000313" key="1">
    <source>
        <dbReference type="EMBL" id="RLN64579.1"/>
    </source>
</evidence>
<evidence type="ECO:0000313" key="4">
    <source>
        <dbReference type="Proteomes" id="UP000284657"/>
    </source>
</evidence>
<organism evidence="1 3">
    <name type="scientific">Phytophthora kernoviae</name>
    <dbReference type="NCBI Taxonomy" id="325452"/>
    <lineage>
        <taxon>Eukaryota</taxon>
        <taxon>Sar</taxon>
        <taxon>Stramenopiles</taxon>
        <taxon>Oomycota</taxon>
        <taxon>Peronosporomycetes</taxon>
        <taxon>Peronosporales</taxon>
        <taxon>Peronosporaceae</taxon>
        <taxon>Phytophthora</taxon>
    </lineage>
</organism>
<reference evidence="3 4" key="1">
    <citation type="submission" date="2018-07" db="EMBL/GenBank/DDBJ databases">
        <title>Genome sequencing of oomycete isolates from Chile give support for New Zealand origin for Phytophthora kernoviae and make available the first Nothophytophthora sp. genome.</title>
        <authorList>
            <person name="Studholme D.J."/>
            <person name="Sanfuentes E."/>
            <person name="Panda P."/>
            <person name="Hill R."/>
            <person name="Sambles C."/>
            <person name="Grant M."/>
            <person name="Williams N.M."/>
            <person name="Mcdougal R.L."/>
        </authorList>
    </citation>
    <scope>NUCLEOTIDE SEQUENCE [LARGE SCALE GENOMIC DNA]</scope>
    <source>
        <strain evidence="1">Chile6</strain>
        <strain evidence="2">Chile7</strain>
    </source>
</reference>
<dbReference type="EMBL" id="MBAD02000568">
    <property type="protein sequence ID" value="RLN65831.1"/>
    <property type="molecule type" value="Genomic_DNA"/>
</dbReference>
<comment type="caution">
    <text evidence="1">The sequence shown here is derived from an EMBL/GenBank/DDBJ whole genome shotgun (WGS) entry which is preliminary data.</text>
</comment>
<dbReference type="AlphaFoldDB" id="A0A3F2RUP2"/>
<name>A0A3F2RUP2_9STRA</name>
<gene>
    <name evidence="2" type="ORF">BBJ29_006467</name>
    <name evidence="1" type="ORF">BBP00_00003378</name>
</gene>
<evidence type="ECO:0000313" key="2">
    <source>
        <dbReference type="EMBL" id="RLN65831.1"/>
    </source>
</evidence>
<dbReference type="EMBL" id="MBDO02000070">
    <property type="protein sequence ID" value="RLN64579.1"/>
    <property type="molecule type" value="Genomic_DNA"/>
</dbReference>
<protein>
    <submittedName>
        <fullName evidence="1">Uncharacterized protein</fullName>
    </submittedName>
</protein>
<dbReference type="Proteomes" id="UP000284657">
    <property type="component" value="Unassembled WGS sequence"/>
</dbReference>
<evidence type="ECO:0000313" key="3">
    <source>
        <dbReference type="Proteomes" id="UP000277300"/>
    </source>
</evidence>
<dbReference type="Proteomes" id="UP000277300">
    <property type="component" value="Unassembled WGS sequence"/>
</dbReference>
<accession>A0A3F2RUP2</accession>
<proteinExistence type="predicted"/>
<dbReference type="OrthoDB" id="416741at2759"/>